<keyword evidence="7" id="KW-1185">Reference proteome</keyword>
<protein>
    <recommendedName>
        <fullName evidence="5">Resolvase/invertase-type recombinase catalytic domain-containing protein</fullName>
    </recommendedName>
</protein>
<dbReference type="GO" id="GO:0003677">
    <property type="term" value="F:DNA binding"/>
    <property type="evidence" value="ECO:0007669"/>
    <property type="project" value="UniProtKB-KW"/>
</dbReference>
<keyword evidence="2" id="KW-0238">DNA-binding</keyword>
<dbReference type="InterPro" id="IPR050639">
    <property type="entry name" value="SSR_resolvase"/>
</dbReference>
<dbReference type="GO" id="GO:0000150">
    <property type="term" value="F:DNA strand exchange activity"/>
    <property type="evidence" value="ECO:0007669"/>
    <property type="project" value="InterPro"/>
</dbReference>
<dbReference type="AlphaFoldDB" id="A0A073JVY9"/>
<dbReference type="PROSITE" id="PS00398">
    <property type="entry name" value="RECOMBINASES_2"/>
    <property type="match status" value="1"/>
</dbReference>
<dbReference type="SMART" id="SM00857">
    <property type="entry name" value="Resolvase"/>
    <property type="match status" value="1"/>
</dbReference>
<gene>
    <name evidence="6" type="ORF">BAMA_24685</name>
</gene>
<evidence type="ECO:0000259" key="5">
    <source>
        <dbReference type="PROSITE" id="PS51736"/>
    </source>
</evidence>
<dbReference type="SUPFAM" id="SSF53041">
    <property type="entry name" value="Resolvase-like"/>
    <property type="match status" value="1"/>
</dbReference>
<evidence type="ECO:0000256" key="4">
    <source>
        <dbReference type="PIRSR" id="PIRSR606118-50"/>
    </source>
</evidence>
<organism evidence="6 7">
    <name type="scientific">Bacillus manliponensis</name>
    <dbReference type="NCBI Taxonomy" id="574376"/>
    <lineage>
        <taxon>Bacteria</taxon>
        <taxon>Bacillati</taxon>
        <taxon>Bacillota</taxon>
        <taxon>Bacilli</taxon>
        <taxon>Bacillales</taxon>
        <taxon>Bacillaceae</taxon>
        <taxon>Bacillus</taxon>
        <taxon>Bacillus cereus group</taxon>
    </lineage>
</organism>
<dbReference type="GO" id="GO:0015074">
    <property type="term" value="P:DNA integration"/>
    <property type="evidence" value="ECO:0007669"/>
    <property type="project" value="UniProtKB-KW"/>
</dbReference>
<dbReference type="RefSeq" id="WP_034639548.1">
    <property type="nucleotide sequence ID" value="NZ_CBCSJC010000045.1"/>
</dbReference>
<keyword evidence="1" id="KW-0229">DNA integration</keyword>
<evidence type="ECO:0000256" key="2">
    <source>
        <dbReference type="ARBA" id="ARBA00023125"/>
    </source>
</evidence>
<evidence type="ECO:0000313" key="6">
    <source>
        <dbReference type="EMBL" id="KEK19194.1"/>
    </source>
</evidence>
<dbReference type="InterPro" id="IPR006119">
    <property type="entry name" value="Resolv_N"/>
</dbReference>
<keyword evidence="3" id="KW-0233">DNA recombination</keyword>
<accession>A0A073JVY9</accession>
<dbReference type="InterPro" id="IPR036162">
    <property type="entry name" value="Resolvase-like_N_sf"/>
</dbReference>
<sequence length="203" mass="22895">MNKIYGYARASIKQQDLTFQIAALLNDGIKAEAIYSDTLTDKNMDRQQLNELLSKVERGDLIVVKKLDRLGRSVSQVTSLIESLTEKGIFVKSIDDNVDTSNNSPMSKALIHLLAMFSEMERNLIIERTKPAIENAKEKGVKFGRPTANKEIYEMAVKEYMEGGVTSKELIKKYGKGENGKDLITEATLFRRVREYKKANGLI</sequence>
<dbReference type="PROSITE" id="PS51736">
    <property type="entry name" value="RECOMBINASES_3"/>
    <property type="match status" value="1"/>
</dbReference>
<dbReference type="EMBL" id="JOTN01000009">
    <property type="protein sequence ID" value="KEK19194.1"/>
    <property type="molecule type" value="Genomic_DNA"/>
</dbReference>
<dbReference type="CDD" id="cd03768">
    <property type="entry name" value="SR_ResInv"/>
    <property type="match status" value="1"/>
</dbReference>
<dbReference type="PANTHER" id="PTHR30461:SF2">
    <property type="entry name" value="SERINE RECOMBINASE PINE-RELATED"/>
    <property type="match status" value="1"/>
</dbReference>
<evidence type="ECO:0000256" key="3">
    <source>
        <dbReference type="ARBA" id="ARBA00023172"/>
    </source>
</evidence>
<proteinExistence type="predicted"/>
<dbReference type="OrthoDB" id="9797501at2"/>
<name>A0A073JVY9_9BACI</name>
<feature type="active site" description="O-(5'-phospho-DNA)-serine intermediate" evidence="4">
    <location>
        <position position="11"/>
    </location>
</feature>
<evidence type="ECO:0000313" key="7">
    <source>
        <dbReference type="Proteomes" id="UP000027822"/>
    </source>
</evidence>
<dbReference type="Pfam" id="PF00239">
    <property type="entry name" value="Resolvase"/>
    <property type="match status" value="1"/>
</dbReference>
<dbReference type="Gene3D" id="3.40.50.1390">
    <property type="entry name" value="Resolvase, N-terminal catalytic domain"/>
    <property type="match status" value="1"/>
</dbReference>
<feature type="domain" description="Resolvase/invertase-type recombinase catalytic" evidence="5">
    <location>
        <begin position="3"/>
        <end position="140"/>
    </location>
</feature>
<dbReference type="PANTHER" id="PTHR30461">
    <property type="entry name" value="DNA-INVERTASE FROM LAMBDOID PROPHAGE"/>
    <property type="match status" value="1"/>
</dbReference>
<dbReference type="Proteomes" id="UP000027822">
    <property type="component" value="Unassembled WGS sequence"/>
</dbReference>
<comment type="caution">
    <text evidence="6">The sequence shown here is derived from an EMBL/GenBank/DDBJ whole genome shotgun (WGS) entry which is preliminary data.</text>
</comment>
<reference evidence="6 7" key="1">
    <citation type="submission" date="2014-06" db="EMBL/GenBank/DDBJ databases">
        <title>Draft genome sequence of Bacillus manliponensis JCM 15802 (MCCC 1A00708).</title>
        <authorList>
            <person name="Lai Q."/>
            <person name="Liu Y."/>
            <person name="Shao Z."/>
        </authorList>
    </citation>
    <scope>NUCLEOTIDE SEQUENCE [LARGE SCALE GENOMIC DNA]</scope>
    <source>
        <strain evidence="6 7">JCM 15802</strain>
    </source>
</reference>
<evidence type="ECO:0000256" key="1">
    <source>
        <dbReference type="ARBA" id="ARBA00022908"/>
    </source>
</evidence>
<dbReference type="InterPro" id="IPR006118">
    <property type="entry name" value="Recombinase_CS"/>
</dbReference>
<dbReference type="eggNOG" id="COG1961">
    <property type="taxonomic scope" value="Bacteria"/>
</dbReference>